<sequence>MAESYLFSVLVELEGNPDIPKLKNKLVKYFQSKKSSNGGDCLVEYEISKGQGAVVWFRTAEAAVVPKDLPESGDGETACPKDSGDGETACPEDSAATDKTELQSTSAVLGNIQESMNQAFLEMLVENIMNAQTSASPTASQRFSLEILPDISMAVVTFQNVKDSEYFISNCISHKIFKQKELSVKLLEITAKVKVENIPPNYSSDHLHLYYEKEGEVVDLEMCEEDQSAIITFQDPHGKCGRTLSRLPSLKPCLNSNPWS</sequence>
<dbReference type="AlphaFoldDB" id="A0A8L0DMY7"/>
<evidence type="ECO:0000259" key="3">
    <source>
        <dbReference type="Pfam" id="PF23245"/>
    </source>
</evidence>
<dbReference type="InterPro" id="IPR057050">
    <property type="entry name" value="RRM_PARP14_2"/>
</dbReference>
<evidence type="ECO:0000313" key="4">
    <source>
        <dbReference type="Ensembl" id="ENSOMYP00000126952.1"/>
    </source>
</evidence>
<dbReference type="Ensembl" id="ENSOMYT00000164074.1">
    <property type="protein sequence ID" value="ENSOMYP00000126952.1"/>
    <property type="gene ID" value="ENSOMYG00000070721.1"/>
</dbReference>
<feature type="region of interest" description="Disordered" evidence="1">
    <location>
        <begin position="67"/>
        <end position="97"/>
    </location>
</feature>
<evidence type="ECO:0000256" key="1">
    <source>
        <dbReference type="SAM" id="MobiDB-lite"/>
    </source>
</evidence>
<dbReference type="Pfam" id="PF23085">
    <property type="entry name" value="RRM_PARP14_3"/>
    <property type="match status" value="1"/>
</dbReference>
<evidence type="ECO:0000259" key="2">
    <source>
        <dbReference type="Pfam" id="PF23222"/>
    </source>
</evidence>
<feature type="domain" description="PAR14-like first RRM" evidence="2">
    <location>
        <begin position="9"/>
        <end position="62"/>
    </location>
</feature>
<dbReference type="InterPro" id="IPR057051">
    <property type="entry name" value="PARP14_RPM_1"/>
</dbReference>
<reference evidence="4" key="2">
    <citation type="submission" date="2025-08" db="UniProtKB">
        <authorList>
            <consortium name="Ensembl"/>
        </authorList>
    </citation>
    <scope>IDENTIFICATION</scope>
</reference>
<dbReference type="GO" id="GO:0003676">
    <property type="term" value="F:nucleic acid binding"/>
    <property type="evidence" value="ECO:0007669"/>
    <property type="project" value="InterPro"/>
</dbReference>
<dbReference type="Pfam" id="PF23222">
    <property type="entry name" value="RRM_PARP14_1"/>
    <property type="match status" value="1"/>
</dbReference>
<dbReference type="Gene3D" id="3.30.70.330">
    <property type="match status" value="2"/>
</dbReference>
<dbReference type="Proteomes" id="UP000694395">
    <property type="component" value="Chromosome 13"/>
</dbReference>
<feature type="domain" description="PARP14 second RRM" evidence="3">
    <location>
        <begin position="103"/>
        <end position="188"/>
    </location>
</feature>
<name>A0A8L0DMY7_ONCMY</name>
<dbReference type="InterPro" id="IPR012677">
    <property type="entry name" value="Nucleotide-bd_a/b_plait_sf"/>
</dbReference>
<dbReference type="GeneTree" id="ENSGT00940000154311"/>
<proteinExistence type="predicted"/>
<organism evidence="4 5">
    <name type="scientific">Oncorhynchus mykiss</name>
    <name type="common">Rainbow trout</name>
    <name type="synonym">Salmo gairdneri</name>
    <dbReference type="NCBI Taxonomy" id="8022"/>
    <lineage>
        <taxon>Eukaryota</taxon>
        <taxon>Metazoa</taxon>
        <taxon>Chordata</taxon>
        <taxon>Craniata</taxon>
        <taxon>Vertebrata</taxon>
        <taxon>Euteleostomi</taxon>
        <taxon>Actinopterygii</taxon>
        <taxon>Neopterygii</taxon>
        <taxon>Teleostei</taxon>
        <taxon>Protacanthopterygii</taxon>
        <taxon>Salmoniformes</taxon>
        <taxon>Salmonidae</taxon>
        <taxon>Salmoninae</taxon>
        <taxon>Oncorhynchus</taxon>
    </lineage>
</organism>
<dbReference type="SUPFAM" id="SSF54928">
    <property type="entry name" value="RNA-binding domain, RBD"/>
    <property type="match status" value="1"/>
</dbReference>
<keyword evidence="5" id="KW-1185">Reference proteome</keyword>
<dbReference type="InterPro" id="IPR035979">
    <property type="entry name" value="RBD_domain_sf"/>
</dbReference>
<accession>A0A8L0DMY7</accession>
<protein>
    <submittedName>
        <fullName evidence="4">Uncharacterized protein</fullName>
    </submittedName>
</protein>
<reference evidence="4" key="1">
    <citation type="submission" date="2020-07" db="EMBL/GenBank/DDBJ databases">
        <title>A long reads based de novo assembly of the rainbow trout Arlee double haploid line genome.</title>
        <authorList>
            <person name="Gao G."/>
            <person name="Palti Y."/>
        </authorList>
    </citation>
    <scope>NUCLEOTIDE SEQUENCE [LARGE SCALE GENOMIC DNA]</scope>
</reference>
<evidence type="ECO:0000313" key="5">
    <source>
        <dbReference type="Proteomes" id="UP000694395"/>
    </source>
</evidence>
<reference evidence="4" key="3">
    <citation type="submission" date="2025-09" db="UniProtKB">
        <authorList>
            <consortium name="Ensembl"/>
        </authorList>
    </citation>
    <scope>IDENTIFICATION</scope>
</reference>
<dbReference type="Pfam" id="PF23245">
    <property type="entry name" value="RRM_PARP14_2"/>
    <property type="match status" value="1"/>
</dbReference>